<accession>A0ABN2NNC7</accession>
<keyword evidence="9" id="KW-1185">Reference proteome</keyword>
<organism evidence="8 9">
    <name type="scientific">Pseudonocardia ailaonensis</name>
    <dbReference type="NCBI Taxonomy" id="367279"/>
    <lineage>
        <taxon>Bacteria</taxon>
        <taxon>Bacillati</taxon>
        <taxon>Actinomycetota</taxon>
        <taxon>Actinomycetes</taxon>
        <taxon>Pseudonocardiales</taxon>
        <taxon>Pseudonocardiaceae</taxon>
        <taxon>Pseudonocardia</taxon>
    </lineage>
</organism>
<comment type="caution">
    <text evidence="8">The sequence shown here is derived from an EMBL/GenBank/DDBJ whole genome shotgun (WGS) entry which is preliminary data.</text>
</comment>
<comment type="similarity">
    <text evidence="5">Belongs to the globin family.</text>
</comment>
<feature type="region of interest" description="Disordered" evidence="6">
    <location>
        <begin position="171"/>
        <end position="203"/>
    </location>
</feature>
<feature type="domain" description="Globin" evidence="7">
    <location>
        <begin position="22"/>
        <end position="160"/>
    </location>
</feature>
<protein>
    <recommendedName>
        <fullName evidence="7">Globin domain-containing protein</fullName>
    </recommendedName>
</protein>
<keyword evidence="3" id="KW-0479">Metal-binding</keyword>
<sequence>MVARSGSDPLQQTNRPEAWQAGRPSREVMDAVVYSCQAVADRPARLAEVFYAHLFEMAPWLRPMFKADMSEQMQKMSDTLMAAVTHLGTTDTADLEVLLYRMGGEHYERYGVEPPHYMYVAHALTRAVREVSGWEYSSFLSSSWISVCQWVTGHMCAGARAAMAERPVPPAAAPAAPVPVQRATETIRHGRRAEAARGGRTRT</sequence>
<dbReference type="EMBL" id="BAAAQK010000028">
    <property type="protein sequence ID" value="GAA1876572.1"/>
    <property type="molecule type" value="Genomic_DNA"/>
</dbReference>
<gene>
    <name evidence="8" type="ORF">GCM10009836_67440</name>
</gene>
<evidence type="ECO:0000256" key="3">
    <source>
        <dbReference type="ARBA" id="ARBA00022723"/>
    </source>
</evidence>
<feature type="compositionally biased region" description="Low complexity" evidence="6">
    <location>
        <begin position="173"/>
        <end position="183"/>
    </location>
</feature>
<dbReference type="Pfam" id="PF00042">
    <property type="entry name" value="Globin"/>
    <property type="match status" value="1"/>
</dbReference>
<dbReference type="PROSITE" id="PS01033">
    <property type="entry name" value="GLOBIN"/>
    <property type="match status" value="1"/>
</dbReference>
<dbReference type="PANTHER" id="PTHR43396">
    <property type="entry name" value="FLAVOHEMOPROTEIN"/>
    <property type="match status" value="1"/>
</dbReference>
<evidence type="ECO:0000256" key="4">
    <source>
        <dbReference type="ARBA" id="ARBA00023004"/>
    </source>
</evidence>
<keyword evidence="5" id="KW-0813">Transport</keyword>
<name>A0ABN2NNC7_9PSEU</name>
<evidence type="ECO:0000256" key="5">
    <source>
        <dbReference type="RuleBase" id="RU000356"/>
    </source>
</evidence>
<keyword evidence="2 5" id="KW-0561">Oxygen transport</keyword>
<dbReference type="SUPFAM" id="SSF46458">
    <property type="entry name" value="Globin-like"/>
    <property type="match status" value="1"/>
</dbReference>
<keyword evidence="4" id="KW-0408">Iron</keyword>
<dbReference type="InterPro" id="IPR009050">
    <property type="entry name" value="Globin-like_sf"/>
</dbReference>
<evidence type="ECO:0000256" key="6">
    <source>
        <dbReference type="SAM" id="MobiDB-lite"/>
    </source>
</evidence>
<dbReference type="PANTHER" id="PTHR43396:SF3">
    <property type="entry name" value="FLAVOHEMOPROTEIN"/>
    <property type="match status" value="1"/>
</dbReference>
<dbReference type="Proteomes" id="UP001500449">
    <property type="component" value="Unassembled WGS sequence"/>
</dbReference>
<dbReference type="InterPro" id="IPR012292">
    <property type="entry name" value="Globin/Proto"/>
</dbReference>
<evidence type="ECO:0000259" key="7">
    <source>
        <dbReference type="PROSITE" id="PS01033"/>
    </source>
</evidence>
<proteinExistence type="inferred from homology"/>
<feature type="compositionally biased region" description="Basic and acidic residues" evidence="6">
    <location>
        <begin position="185"/>
        <end position="197"/>
    </location>
</feature>
<feature type="region of interest" description="Disordered" evidence="6">
    <location>
        <begin position="1"/>
        <end position="23"/>
    </location>
</feature>
<keyword evidence="1 5" id="KW-0349">Heme</keyword>
<reference evidence="8 9" key="1">
    <citation type="journal article" date="2019" name="Int. J. Syst. Evol. Microbiol.">
        <title>The Global Catalogue of Microorganisms (GCM) 10K type strain sequencing project: providing services to taxonomists for standard genome sequencing and annotation.</title>
        <authorList>
            <consortium name="The Broad Institute Genomics Platform"/>
            <consortium name="The Broad Institute Genome Sequencing Center for Infectious Disease"/>
            <person name="Wu L."/>
            <person name="Ma J."/>
        </authorList>
    </citation>
    <scope>NUCLEOTIDE SEQUENCE [LARGE SCALE GENOMIC DNA]</scope>
    <source>
        <strain evidence="8 9">JCM 16009</strain>
    </source>
</reference>
<evidence type="ECO:0000313" key="9">
    <source>
        <dbReference type="Proteomes" id="UP001500449"/>
    </source>
</evidence>
<dbReference type="Gene3D" id="1.10.490.10">
    <property type="entry name" value="Globins"/>
    <property type="match status" value="1"/>
</dbReference>
<evidence type="ECO:0000313" key="8">
    <source>
        <dbReference type="EMBL" id="GAA1876572.1"/>
    </source>
</evidence>
<evidence type="ECO:0000256" key="1">
    <source>
        <dbReference type="ARBA" id="ARBA00022617"/>
    </source>
</evidence>
<dbReference type="InterPro" id="IPR000971">
    <property type="entry name" value="Globin"/>
</dbReference>
<evidence type="ECO:0000256" key="2">
    <source>
        <dbReference type="ARBA" id="ARBA00022621"/>
    </source>
</evidence>